<dbReference type="EMBL" id="LUUK01000174">
    <property type="protein sequence ID" value="OAI17886.1"/>
    <property type="molecule type" value="Genomic_DNA"/>
</dbReference>
<dbReference type="Proteomes" id="UP000077628">
    <property type="component" value="Unassembled WGS sequence"/>
</dbReference>
<dbReference type="PROSITE" id="PS51340">
    <property type="entry name" value="MOSC"/>
    <property type="match status" value="1"/>
</dbReference>
<dbReference type="RefSeq" id="WP_064029067.1">
    <property type="nucleotide sequence ID" value="NZ_LUUK01000174.1"/>
</dbReference>
<feature type="domain" description="MOSC" evidence="1">
    <location>
        <begin position="31"/>
        <end position="167"/>
    </location>
</feature>
<sequence>MTTLRDLSQQFSATGRIEAIILRPSRREPALSVGEAIAEPGRGLLGDHRATRRQASKRELTLFQAEHLPLIANWCGLATLNPIRLRRNLLVSGVNLIGMRSLFPGVWLEWAIGEEVRMQVTGPCDPCSKIAAELGMGSYNALRGHGGVTARILTGGKIRVGDSVNLIEVRTESANQ</sequence>
<name>A0A177NID7_9GAMM</name>
<dbReference type="GO" id="GO:0030151">
    <property type="term" value="F:molybdenum ion binding"/>
    <property type="evidence" value="ECO:0007669"/>
    <property type="project" value="InterPro"/>
</dbReference>
<dbReference type="AlphaFoldDB" id="A0A177NID7"/>
<gene>
    <name evidence="2" type="ORF">A1355_06810</name>
</gene>
<evidence type="ECO:0000313" key="3">
    <source>
        <dbReference type="Proteomes" id="UP000077628"/>
    </source>
</evidence>
<dbReference type="InterPro" id="IPR052716">
    <property type="entry name" value="MOSC_domain"/>
</dbReference>
<dbReference type="Gene3D" id="2.40.33.20">
    <property type="entry name" value="PK beta-barrel domain-like"/>
    <property type="match status" value="1"/>
</dbReference>
<keyword evidence="3" id="KW-1185">Reference proteome</keyword>
<proteinExistence type="predicted"/>
<dbReference type="Pfam" id="PF03473">
    <property type="entry name" value="MOSC"/>
    <property type="match status" value="1"/>
</dbReference>
<dbReference type="SUPFAM" id="SSF50800">
    <property type="entry name" value="PK beta-barrel domain-like"/>
    <property type="match status" value="1"/>
</dbReference>
<evidence type="ECO:0000313" key="2">
    <source>
        <dbReference type="EMBL" id="OAI17886.1"/>
    </source>
</evidence>
<dbReference type="InterPro" id="IPR011037">
    <property type="entry name" value="Pyrv_Knase-like_insert_dom_sf"/>
</dbReference>
<organism evidence="2 3">
    <name type="scientific">Methylomonas koyamae</name>
    <dbReference type="NCBI Taxonomy" id="702114"/>
    <lineage>
        <taxon>Bacteria</taxon>
        <taxon>Pseudomonadati</taxon>
        <taxon>Pseudomonadota</taxon>
        <taxon>Gammaproteobacteria</taxon>
        <taxon>Methylococcales</taxon>
        <taxon>Methylococcaceae</taxon>
        <taxon>Methylomonas</taxon>
    </lineage>
</organism>
<dbReference type="InterPro" id="IPR005302">
    <property type="entry name" value="MoCF_Sase_C"/>
</dbReference>
<comment type="caution">
    <text evidence="2">The sequence shown here is derived from an EMBL/GenBank/DDBJ whole genome shotgun (WGS) entry which is preliminary data.</text>
</comment>
<protein>
    <submittedName>
        <fullName evidence="2">Molybdenum cofactor biosysynthesis protein</fullName>
    </submittedName>
</protein>
<dbReference type="GO" id="GO:0030170">
    <property type="term" value="F:pyridoxal phosphate binding"/>
    <property type="evidence" value="ECO:0007669"/>
    <property type="project" value="InterPro"/>
</dbReference>
<reference evidence="3" key="1">
    <citation type="submission" date="2016-03" db="EMBL/GenBank/DDBJ databases">
        <authorList>
            <person name="Heylen K."/>
            <person name="De Vos P."/>
            <person name="Vekeman B."/>
        </authorList>
    </citation>
    <scope>NUCLEOTIDE SEQUENCE [LARGE SCALE GENOMIC DNA]</scope>
    <source>
        <strain evidence="3">R-45383</strain>
    </source>
</reference>
<evidence type="ECO:0000259" key="1">
    <source>
        <dbReference type="PROSITE" id="PS51340"/>
    </source>
</evidence>
<accession>A0A177NID7</accession>
<dbReference type="GO" id="GO:0003824">
    <property type="term" value="F:catalytic activity"/>
    <property type="evidence" value="ECO:0007669"/>
    <property type="project" value="InterPro"/>
</dbReference>
<dbReference type="PANTHER" id="PTHR36930">
    <property type="entry name" value="METAL-SULFUR CLUSTER BIOSYNTHESIS PROTEINS YUAD-RELATED"/>
    <property type="match status" value="1"/>
</dbReference>
<dbReference type="STRING" id="702114.A1355_06810"/>
<dbReference type="PANTHER" id="PTHR36930:SF1">
    <property type="entry name" value="MOSC DOMAIN-CONTAINING PROTEIN"/>
    <property type="match status" value="1"/>
</dbReference>